<reference evidence="5" key="1">
    <citation type="journal article" date="2019" name="Int. J. Syst. Evol. Microbiol.">
        <title>The Global Catalogue of Microorganisms (GCM) 10K type strain sequencing project: providing services to taxonomists for standard genome sequencing and annotation.</title>
        <authorList>
            <consortium name="The Broad Institute Genomics Platform"/>
            <consortium name="The Broad Institute Genome Sequencing Center for Infectious Disease"/>
            <person name="Wu L."/>
            <person name="Ma J."/>
        </authorList>
    </citation>
    <scope>NUCLEOTIDE SEQUENCE [LARGE SCALE GENOMIC DNA]</scope>
    <source>
        <strain evidence="5">KCTC 32255</strain>
    </source>
</reference>
<dbReference type="Gene3D" id="3.40.50.720">
    <property type="entry name" value="NAD(P)-binding Rossmann-like Domain"/>
    <property type="match status" value="1"/>
</dbReference>
<keyword evidence="2" id="KW-0560">Oxidoreductase</keyword>
<keyword evidence="5" id="KW-1185">Reference proteome</keyword>
<dbReference type="PRINTS" id="PR00081">
    <property type="entry name" value="GDHRDH"/>
</dbReference>
<dbReference type="PROSITE" id="PS00061">
    <property type="entry name" value="ADH_SHORT"/>
    <property type="match status" value="1"/>
</dbReference>
<comment type="caution">
    <text evidence="4">The sequence shown here is derived from an EMBL/GenBank/DDBJ whole genome shotgun (WGS) entry which is preliminary data.</text>
</comment>
<dbReference type="InterPro" id="IPR002347">
    <property type="entry name" value="SDR_fam"/>
</dbReference>
<evidence type="ECO:0000313" key="4">
    <source>
        <dbReference type="EMBL" id="MFC6866186.1"/>
    </source>
</evidence>
<accession>A0ABW2BT36</accession>
<organism evidence="4 5">
    <name type="scientific">Haloechinothrix salitolerans</name>
    <dbReference type="NCBI Taxonomy" id="926830"/>
    <lineage>
        <taxon>Bacteria</taxon>
        <taxon>Bacillati</taxon>
        <taxon>Actinomycetota</taxon>
        <taxon>Actinomycetes</taxon>
        <taxon>Pseudonocardiales</taxon>
        <taxon>Pseudonocardiaceae</taxon>
        <taxon>Haloechinothrix</taxon>
    </lineage>
</organism>
<dbReference type="PRINTS" id="PR00080">
    <property type="entry name" value="SDRFAMILY"/>
</dbReference>
<evidence type="ECO:0000256" key="2">
    <source>
        <dbReference type="ARBA" id="ARBA00023002"/>
    </source>
</evidence>
<dbReference type="RefSeq" id="WP_345407291.1">
    <property type="nucleotide sequence ID" value="NZ_BAABLA010000123.1"/>
</dbReference>
<proteinExistence type="inferred from homology"/>
<dbReference type="InterPro" id="IPR020904">
    <property type="entry name" value="Sc_DH/Rdtase_CS"/>
</dbReference>
<dbReference type="CDD" id="cd05233">
    <property type="entry name" value="SDR_c"/>
    <property type="match status" value="1"/>
</dbReference>
<protein>
    <submittedName>
        <fullName evidence="4">SDR family oxidoreductase</fullName>
    </submittedName>
</protein>
<dbReference type="Pfam" id="PF00106">
    <property type="entry name" value="adh_short"/>
    <property type="match status" value="1"/>
</dbReference>
<sequence length="281" mass="29293">MSNRQAQHLSGRVIAITGGARGIGLATAKAAHARGARVAIGDVDGGAAKEAGASLGEDVLALELDVTDEKSFGGFLGEVERRFGALDVLVNNAGIMPIGPFLDESVSRSRRAVDVNVMGPLIGTQLALTGMVQRGRGHIVNVASAAGKSPVPGGVTYAATKAAIVSLTESIRVEHAGSGVSFTCVMPSFTNTELISGTSGTKFIRTVQPDEVARAIVRAVESGKPDVYVPRVIGFILKTQPLIGRKLRDLANHAIKADRTFLDVDKRAREGYDARIGSGPE</sequence>
<evidence type="ECO:0000256" key="3">
    <source>
        <dbReference type="RuleBase" id="RU000363"/>
    </source>
</evidence>
<dbReference type="SUPFAM" id="SSF51735">
    <property type="entry name" value="NAD(P)-binding Rossmann-fold domains"/>
    <property type="match status" value="1"/>
</dbReference>
<dbReference type="InterPro" id="IPR036291">
    <property type="entry name" value="NAD(P)-bd_dom_sf"/>
</dbReference>
<dbReference type="PANTHER" id="PTHR24322">
    <property type="entry name" value="PKSB"/>
    <property type="match status" value="1"/>
</dbReference>
<evidence type="ECO:0000256" key="1">
    <source>
        <dbReference type="ARBA" id="ARBA00006484"/>
    </source>
</evidence>
<dbReference type="Proteomes" id="UP001596337">
    <property type="component" value="Unassembled WGS sequence"/>
</dbReference>
<dbReference type="PANTHER" id="PTHR24322:SF736">
    <property type="entry name" value="RETINOL DEHYDROGENASE 10"/>
    <property type="match status" value="1"/>
</dbReference>
<name>A0ABW2BT36_9PSEU</name>
<dbReference type="EMBL" id="JBHSXX010000001">
    <property type="protein sequence ID" value="MFC6866186.1"/>
    <property type="molecule type" value="Genomic_DNA"/>
</dbReference>
<gene>
    <name evidence="4" type="ORF">ACFQGD_03425</name>
</gene>
<comment type="similarity">
    <text evidence="1 3">Belongs to the short-chain dehydrogenases/reductases (SDR) family.</text>
</comment>
<dbReference type="NCBIfam" id="NF005878">
    <property type="entry name" value="PRK07825.1"/>
    <property type="match status" value="1"/>
</dbReference>
<evidence type="ECO:0000313" key="5">
    <source>
        <dbReference type="Proteomes" id="UP001596337"/>
    </source>
</evidence>